<accession>A0AA38RX04</accession>
<dbReference type="Proteomes" id="UP001174691">
    <property type="component" value="Unassembled WGS sequence"/>
</dbReference>
<protein>
    <submittedName>
        <fullName evidence="1">Uncharacterized protein</fullName>
    </submittedName>
</protein>
<evidence type="ECO:0000313" key="2">
    <source>
        <dbReference type="Proteomes" id="UP001174691"/>
    </source>
</evidence>
<reference evidence="1" key="1">
    <citation type="submission" date="2022-07" db="EMBL/GenBank/DDBJ databases">
        <title>Fungi with potential for degradation of polypropylene.</title>
        <authorList>
            <person name="Gostincar C."/>
        </authorList>
    </citation>
    <scope>NUCLEOTIDE SEQUENCE</scope>
    <source>
        <strain evidence="1">EXF-13287</strain>
    </source>
</reference>
<dbReference type="AlphaFoldDB" id="A0AA38RX04"/>
<keyword evidence="2" id="KW-1185">Reference proteome</keyword>
<comment type="caution">
    <text evidence="1">The sequence shown here is derived from an EMBL/GenBank/DDBJ whole genome shotgun (WGS) entry which is preliminary data.</text>
</comment>
<proteinExistence type="predicted"/>
<name>A0AA38RX04_9PEZI</name>
<gene>
    <name evidence="1" type="ORF">NKR19_g3424</name>
</gene>
<sequence>MAILIALVQQQLLQQPSGGRVSDDRKGICKVNMVALGGKRLDILNLYAADVAGFGADITGGPLKIAFERSVITSHVNMMIPN</sequence>
<organism evidence="1 2">
    <name type="scientific">Coniochaeta hoffmannii</name>
    <dbReference type="NCBI Taxonomy" id="91930"/>
    <lineage>
        <taxon>Eukaryota</taxon>
        <taxon>Fungi</taxon>
        <taxon>Dikarya</taxon>
        <taxon>Ascomycota</taxon>
        <taxon>Pezizomycotina</taxon>
        <taxon>Sordariomycetes</taxon>
        <taxon>Sordariomycetidae</taxon>
        <taxon>Coniochaetales</taxon>
        <taxon>Coniochaetaceae</taxon>
        <taxon>Coniochaeta</taxon>
    </lineage>
</organism>
<dbReference type="EMBL" id="JANBVN010000038">
    <property type="protein sequence ID" value="KAJ9158312.1"/>
    <property type="molecule type" value="Genomic_DNA"/>
</dbReference>
<evidence type="ECO:0000313" key="1">
    <source>
        <dbReference type="EMBL" id="KAJ9158312.1"/>
    </source>
</evidence>